<proteinExistence type="predicted"/>
<reference evidence="3 4" key="1">
    <citation type="submission" date="2020-08" db="EMBL/GenBank/DDBJ databases">
        <title>Genemic of Streptomyces polyaspartic.</title>
        <authorList>
            <person name="Liu W."/>
        </authorList>
    </citation>
    <scope>NUCLEOTIDE SEQUENCE [LARGE SCALE GENOMIC DNA]</scope>
    <source>
        <strain evidence="3 4">TRM66268-LWL</strain>
    </source>
</reference>
<gene>
    <name evidence="3" type="ORF">H9Y04_39055</name>
</gene>
<feature type="transmembrane region" description="Helical" evidence="2">
    <location>
        <begin position="31"/>
        <end position="57"/>
    </location>
</feature>
<evidence type="ECO:0000256" key="2">
    <source>
        <dbReference type="SAM" id="Phobius"/>
    </source>
</evidence>
<dbReference type="Proteomes" id="UP000642284">
    <property type="component" value="Unassembled WGS sequence"/>
</dbReference>
<name>A0ABR7SVA4_9ACTN</name>
<evidence type="ECO:0000313" key="4">
    <source>
        <dbReference type="Proteomes" id="UP000642284"/>
    </source>
</evidence>
<feature type="region of interest" description="Disordered" evidence="1">
    <location>
        <begin position="93"/>
        <end position="140"/>
    </location>
</feature>
<evidence type="ECO:0000256" key="1">
    <source>
        <dbReference type="SAM" id="MobiDB-lite"/>
    </source>
</evidence>
<evidence type="ECO:0008006" key="5">
    <source>
        <dbReference type="Google" id="ProtNLM"/>
    </source>
</evidence>
<keyword evidence="2" id="KW-0472">Membrane</keyword>
<feature type="compositionally biased region" description="Basic residues" evidence="1">
    <location>
        <begin position="101"/>
        <end position="118"/>
    </location>
</feature>
<dbReference type="RefSeq" id="WP_187818969.1">
    <property type="nucleotide sequence ID" value="NZ_JACTVJ010000027.1"/>
</dbReference>
<keyword evidence="2" id="KW-1133">Transmembrane helix</keyword>
<sequence>MTTADRRGPERELWVEDPVGRPRLPDPVRTAAVRAVILTSLTLIATTVAFLCTVAGSSLAFPMVLASVGGTVVSTWGALDVWVTRQVWNQRHGVVSSPRSTARRLRKERRQARRQAKRTGREPARARPGTSQGDVAGVRV</sequence>
<feature type="transmembrane region" description="Helical" evidence="2">
    <location>
        <begin position="63"/>
        <end position="83"/>
    </location>
</feature>
<protein>
    <recommendedName>
        <fullName evidence="5">DUF3040 domain-containing protein</fullName>
    </recommendedName>
</protein>
<keyword evidence="4" id="KW-1185">Reference proteome</keyword>
<organism evidence="3 4">
    <name type="scientific">Streptomyces polyasparticus</name>
    <dbReference type="NCBI Taxonomy" id="2767826"/>
    <lineage>
        <taxon>Bacteria</taxon>
        <taxon>Bacillati</taxon>
        <taxon>Actinomycetota</taxon>
        <taxon>Actinomycetes</taxon>
        <taxon>Kitasatosporales</taxon>
        <taxon>Streptomycetaceae</taxon>
        <taxon>Streptomyces</taxon>
    </lineage>
</organism>
<dbReference type="EMBL" id="JACTVJ010000027">
    <property type="protein sequence ID" value="MBC9718542.1"/>
    <property type="molecule type" value="Genomic_DNA"/>
</dbReference>
<keyword evidence="2" id="KW-0812">Transmembrane</keyword>
<comment type="caution">
    <text evidence="3">The sequence shown here is derived from an EMBL/GenBank/DDBJ whole genome shotgun (WGS) entry which is preliminary data.</text>
</comment>
<accession>A0ABR7SVA4</accession>
<evidence type="ECO:0000313" key="3">
    <source>
        <dbReference type="EMBL" id="MBC9718542.1"/>
    </source>
</evidence>